<gene>
    <name evidence="8" type="ORF">BpHYR1_043310</name>
</gene>
<keyword evidence="8" id="KW-0808">Transferase</keyword>
<dbReference type="InterPro" id="IPR005913">
    <property type="entry name" value="dTDP_dehydrorham_reduct"/>
</dbReference>
<sequence length="319" mass="36142">MSGKNLKVLITGASGLLGRQIVKYLEDTNLQSKYPVDGVQNYVFECLGLCHSRTKNKLRAVDIKNFDQVDQVIQEFKPNVIIHSAAVKNVESVENDFEAALRLNKDATENLAKIADRLGILFIYISTDYVFDGKNAPYKPNDKPNPLNKYGISKLSGEVVTTEVSKNHCIVRVPVLYGFTEPQNYGESAINVLIGNVRKQAPIKVDHQQTRYPTHCLDVSRFLTRLIIKYFEENGSEPNQVKGIFHCSGLESFTKYEICGIMAEFYNIPNEFIQPDLTTDFSLRPKNAQLDITDSYNLLNFKPVMIFKPSLKECLENFV</sequence>
<dbReference type="Pfam" id="PF04321">
    <property type="entry name" value="RmlD_sub_bind"/>
    <property type="match status" value="1"/>
</dbReference>
<dbReference type="PANTHER" id="PTHR10491">
    <property type="entry name" value="DTDP-4-DEHYDRORHAMNOSE REDUCTASE"/>
    <property type="match status" value="1"/>
</dbReference>
<dbReference type="PANTHER" id="PTHR10491:SF4">
    <property type="entry name" value="METHIONINE ADENOSYLTRANSFERASE 2 SUBUNIT BETA"/>
    <property type="match status" value="1"/>
</dbReference>
<dbReference type="GO" id="GO:0048270">
    <property type="term" value="F:methionine adenosyltransferase regulator activity"/>
    <property type="evidence" value="ECO:0007669"/>
    <property type="project" value="TreeGrafter"/>
</dbReference>
<protein>
    <recommendedName>
        <fullName evidence="3">Methionine adenosyltransferase 2 subunit beta</fullName>
    </recommendedName>
    <alternativeName>
        <fullName evidence="4">Methionine adenosyltransferase II beta</fullName>
    </alternativeName>
</protein>
<keyword evidence="9" id="KW-1185">Reference proteome</keyword>
<dbReference type="STRING" id="10195.A0A3M7QHX8"/>
<evidence type="ECO:0000313" key="8">
    <source>
        <dbReference type="EMBL" id="RNA10899.1"/>
    </source>
</evidence>
<dbReference type="GO" id="GO:0048269">
    <property type="term" value="C:methionine adenosyltransferase complex"/>
    <property type="evidence" value="ECO:0007669"/>
    <property type="project" value="TreeGrafter"/>
</dbReference>
<evidence type="ECO:0000259" key="7">
    <source>
        <dbReference type="Pfam" id="PF04321"/>
    </source>
</evidence>
<dbReference type="EMBL" id="REGN01006095">
    <property type="protein sequence ID" value="RNA10899.1"/>
    <property type="molecule type" value="Genomic_DNA"/>
</dbReference>
<dbReference type="GO" id="GO:0006556">
    <property type="term" value="P:S-adenosylmethionine biosynthetic process"/>
    <property type="evidence" value="ECO:0007669"/>
    <property type="project" value="UniProtKB-UniPathway"/>
</dbReference>
<evidence type="ECO:0000256" key="3">
    <source>
        <dbReference type="ARBA" id="ARBA00021596"/>
    </source>
</evidence>
<reference evidence="8 9" key="1">
    <citation type="journal article" date="2018" name="Sci. Rep.">
        <title>Genomic signatures of local adaptation to the degree of environmental predictability in rotifers.</title>
        <authorList>
            <person name="Franch-Gras L."/>
            <person name="Hahn C."/>
            <person name="Garcia-Roger E.M."/>
            <person name="Carmona M.J."/>
            <person name="Serra M."/>
            <person name="Gomez A."/>
        </authorList>
    </citation>
    <scope>NUCLEOTIDE SEQUENCE [LARGE SCALE GENOMIC DNA]</scope>
    <source>
        <strain evidence="8">HYR1</strain>
    </source>
</reference>
<comment type="similarity">
    <text evidence="2">Belongs to the dTDP-4-dehydrorhamnose reductase family. MAT2B subfamily.</text>
</comment>
<organism evidence="8 9">
    <name type="scientific">Brachionus plicatilis</name>
    <name type="common">Marine rotifer</name>
    <name type="synonym">Brachionus muelleri</name>
    <dbReference type="NCBI Taxonomy" id="10195"/>
    <lineage>
        <taxon>Eukaryota</taxon>
        <taxon>Metazoa</taxon>
        <taxon>Spiralia</taxon>
        <taxon>Gnathifera</taxon>
        <taxon>Rotifera</taxon>
        <taxon>Eurotatoria</taxon>
        <taxon>Monogononta</taxon>
        <taxon>Pseudotrocha</taxon>
        <taxon>Ploima</taxon>
        <taxon>Brachionidae</taxon>
        <taxon>Brachionus</taxon>
    </lineage>
</organism>
<dbReference type="GO" id="GO:0016740">
    <property type="term" value="F:transferase activity"/>
    <property type="evidence" value="ECO:0007669"/>
    <property type="project" value="UniProtKB-KW"/>
</dbReference>
<dbReference type="InterPro" id="IPR036291">
    <property type="entry name" value="NAD(P)-bd_dom_sf"/>
</dbReference>
<feature type="domain" description="RmlD-like substrate binding" evidence="7">
    <location>
        <begin position="7"/>
        <end position="318"/>
    </location>
</feature>
<dbReference type="InterPro" id="IPR029903">
    <property type="entry name" value="RmlD-like-bd"/>
</dbReference>
<dbReference type="SUPFAM" id="SSF51735">
    <property type="entry name" value="NAD(P)-binding Rossmann-fold domains"/>
    <property type="match status" value="1"/>
</dbReference>
<evidence type="ECO:0000313" key="9">
    <source>
        <dbReference type="Proteomes" id="UP000276133"/>
    </source>
</evidence>
<dbReference type="Gene3D" id="3.40.50.720">
    <property type="entry name" value="NAD(P)-binding Rossmann-like Domain"/>
    <property type="match status" value="1"/>
</dbReference>
<dbReference type="Proteomes" id="UP000276133">
    <property type="component" value="Unassembled WGS sequence"/>
</dbReference>
<dbReference type="AlphaFoldDB" id="A0A3M7QHX8"/>
<comment type="pathway">
    <text evidence="1">Amino-acid biosynthesis; S-adenosyl-L-methionine biosynthesis; S-adenosyl-L-methionine from L-methionine: step 1/1.</text>
</comment>
<dbReference type="UniPathway" id="UPA00315">
    <property type="reaction ID" value="UER00080"/>
</dbReference>
<proteinExistence type="inferred from homology"/>
<dbReference type="OrthoDB" id="6235964at2759"/>
<comment type="caution">
    <text evidence="8">The sequence shown here is derived from an EMBL/GenBank/DDBJ whole genome shotgun (WGS) entry which is preliminary data.</text>
</comment>
<evidence type="ECO:0000256" key="5">
    <source>
        <dbReference type="ARBA" id="ARBA00045998"/>
    </source>
</evidence>
<evidence type="ECO:0000256" key="1">
    <source>
        <dbReference type="ARBA" id="ARBA00005224"/>
    </source>
</evidence>
<accession>A0A3M7QHX8</accession>
<dbReference type="CDD" id="cd05254">
    <property type="entry name" value="dTDP_HR_like_SDR_e"/>
    <property type="match status" value="1"/>
</dbReference>
<evidence type="ECO:0000256" key="2">
    <source>
        <dbReference type="ARBA" id="ARBA00008656"/>
    </source>
</evidence>
<name>A0A3M7QHX8_BRAPC</name>
<comment type="function">
    <text evidence="5">Regulatory subunit of S-adenosylmethionine synthetase 2, an enzyme that catalyzes the formation of S-adenosylmethionine from methionine and ATP. Regulates MAT2A catalytic activity by changing its kinetic properties, increasing its affinity for L-methionine. Can bind NADP (in vitro).</text>
</comment>
<evidence type="ECO:0000256" key="4">
    <source>
        <dbReference type="ARBA" id="ARBA00029977"/>
    </source>
</evidence>
<comment type="subunit">
    <text evidence="6">Heterotrimer; composed of a catalytic MAT2A homodimer that binds one regulatory MAT2B chain. Heterohexamer; composed of a central, catalytic MAT2A homotetramer flanked on either side by a regulatory MAT2B chain. NADP binding increases the affinity for MAT2A.</text>
</comment>
<evidence type="ECO:0000256" key="6">
    <source>
        <dbReference type="ARBA" id="ARBA00046786"/>
    </source>
</evidence>